<dbReference type="AlphaFoldDB" id="A0A1A8L421"/>
<evidence type="ECO:0000256" key="1">
    <source>
        <dbReference type="SAM" id="Phobius"/>
    </source>
</evidence>
<reference evidence="2" key="1">
    <citation type="submission" date="2016-05" db="EMBL/GenBank/DDBJ databases">
        <authorList>
            <person name="Lavstsen T."/>
            <person name="Jespersen J.S."/>
        </authorList>
    </citation>
    <scope>NUCLEOTIDE SEQUENCE</scope>
    <source>
        <tissue evidence="2">Brain</tissue>
    </source>
</reference>
<sequence length="812" mass="92471">MDSCGEWEEEELDRPLPRPPDKTCWESWRGGILCCTGLLICVVAISFISLPVSRVVTLKTTAVVKGWVHKRPGTLELPRVSCLTPHEENFNVTQWMEYCKAVTQGCPIPDPGEACTPTSTGWLMWLEQLNNVTDSHNSTYGLLGWEEGKLKVWEYTNDVQPVECITKIYHFGVLTVWGEFITGFDEVSDCMIFRLLAFPNGTAAGNDSWAMEGGSLPPMSQLIAPPDTDTAVTPHLRRQTRAAKRQTISRRIAGPQSLWLDRTKAFSAHKTIPLGKGKQLLPMTLHVTPKGVKLNFIHAPHVLNRSLIDGMTEYFMVIPRLAWDEGEADSVWRCIKKLTSDPKYPRTWWNNYIWGLMSLGGHVRGPFPGMIPKTSHDAWLVNSTTKRWALNVSYEMWTEDVHGLMGHFAPNGFDKPGRVTEYDVLFGQWWATNLTEGVLECRPRERLGSTIFWMANLLALLNPATVPTIKDVNVRKGVNMTPPFIRMEKHGSLIELTMVRSQGPHVNDLYSTQAYSEFRFNNMTWGHYTGELRDLEYDYAYREHDLRFREANWVRNYLLTRWCRSDACFRTQDRPATKIAIKNGKNVYNPYELGGFIDPHGFPHWWYSNWSSYVVWDSENFPSLGVGWGYFANSKGPKACFCQEDIDAVGYRSDMSIWPFQAWIPVGRGHREQNCSGSFHFPNKTGKCWLSEKARMSDWQFIKSGFKIIGQGLTLGIKEVVKVVAKGAVNVASLIISELWVHAKVPIVIAGVLVMLSVFVKLMHLLKCFTRCSRRSADLPRCEEEGPPESIRLRPRGSRALRNRAACRYHLP</sequence>
<name>A0A1A8L421_9TELE</name>
<feature type="transmembrane region" description="Helical" evidence="1">
    <location>
        <begin position="28"/>
        <end position="50"/>
    </location>
</feature>
<keyword evidence="1" id="KW-0472">Membrane</keyword>
<keyword evidence="1" id="KW-1133">Transmembrane helix</keyword>
<accession>A0A1A8L421</accession>
<reference evidence="2" key="2">
    <citation type="submission" date="2016-06" db="EMBL/GenBank/DDBJ databases">
        <title>The genome of a short-lived fish provides insights into sex chromosome evolution and the genetic control of aging.</title>
        <authorList>
            <person name="Reichwald K."/>
            <person name="Felder M."/>
            <person name="Petzold A."/>
            <person name="Koch P."/>
            <person name="Groth M."/>
            <person name="Platzer M."/>
        </authorList>
    </citation>
    <scope>NUCLEOTIDE SEQUENCE</scope>
    <source>
        <tissue evidence="2">Brain</tissue>
    </source>
</reference>
<feature type="transmembrane region" description="Helical" evidence="1">
    <location>
        <begin position="747"/>
        <end position="766"/>
    </location>
</feature>
<dbReference type="EMBL" id="HAEF01001262">
    <property type="protein sequence ID" value="SBR38644.1"/>
    <property type="molecule type" value="Transcribed_RNA"/>
</dbReference>
<organism evidence="2">
    <name type="scientific">Nothobranchius pienaari</name>
    <dbReference type="NCBI Taxonomy" id="704102"/>
    <lineage>
        <taxon>Eukaryota</taxon>
        <taxon>Metazoa</taxon>
        <taxon>Chordata</taxon>
        <taxon>Craniata</taxon>
        <taxon>Vertebrata</taxon>
        <taxon>Euteleostomi</taxon>
        <taxon>Actinopterygii</taxon>
        <taxon>Neopterygii</taxon>
        <taxon>Teleostei</taxon>
        <taxon>Neoteleostei</taxon>
        <taxon>Acanthomorphata</taxon>
        <taxon>Ovalentaria</taxon>
        <taxon>Atherinomorphae</taxon>
        <taxon>Cyprinodontiformes</taxon>
        <taxon>Nothobranchiidae</taxon>
        <taxon>Nothobranchius</taxon>
    </lineage>
</organism>
<proteinExistence type="predicted"/>
<keyword evidence="1" id="KW-0812">Transmembrane</keyword>
<gene>
    <name evidence="2" type="primary">Nfu_g_1_019932</name>
</gene>
<protein>
    <submittedName>
        <fullName evidence="2">Uncharacterized protein</fullName>
    </submittedName>
</protein>
<evidence type="ECO:0000313" key="2">
    <source>
        <dbReference type="EMBL" id="SBR38644.1"/>
    </source>
</evidence>